<gene>
    <name evidence="3" type="ORF">N0V93_004011</name>
</gene>
<feature type="region of interest" description="Disordered" evidence="1">
    <location>
        <begin position="62"/>
        <end position="81"/>
    </location>
</feature>
<reference evidence="3" key="1">
    <citation type="submission" date="2022-10" db="EMBL/GenBank/DDBJ databases">
        <title>Tapping the CABI collections for fungal endophytes: first genome assemblies for Collariella, Neodidymelliopsis, Ascochyta clinopodiicola, Didymella pomorum, Didymosphaeria variabile, Neocosmospora piperis and Neocucurbitaria cava.</title>
        <authorList>
            <person name="Hill R."/>
        </authorList>
    </citation>
    <scope>NUCLEOTIDE SEQUENCE</scope>
    <source>
        <strain evidence="3">IMI 355082</strain>
    </source>
</reference>
<evidence type="ECO:0000313" key="4">
    <source>
        <dbReference type="Proteomes" id="UP001140453"/>
    </source>
</evidence>
<accession>A0A9W8YZL4</accession>
<evidence type="ECO:0000256" key="1">
    <source>
        <dbReference type="SAM" id="MobiDB-lite"/>
    </source>
</evidence>
<comment type="caution">
    <text evidence="3">The sequence shown here is derived from an EMBL/GenBank/DDBJ whole genome shotgun (WGS) entry which is preliminary data.</text>
</comment>
<sequence length="81" mass="8499">MMAEAVGLAGSLVGIATVAYDSCKKLSDAVQGFRNAPENLNSIVGDLESFRNLLDSLKSDLRDQGQVSSGSVGETRNLGRP</sequence>
<dbReference type="OrthoDB" id="432483at2759"/>
<protein>
    <recommendedName>
        <fullName evidence="2">Azaphilone pigments biosynthesis cluster protein L N-terminal domain-containing protein</fullName>
    </recommendedName>
</protein>
<feature type="compositionally biased region" description="Polar residues" evidence="1">
    <location>
        <begin position="65"/>
        <end position="74"/>
    </location>
</feature>
<dbReference type="EMBL" id="JAPEVB010000002">
    <property type="protein sequence ID" value="KAJ4394791.1"/>
    <property type="molecule type" value="Genomic_DNA"/>
</dbReference>
<feature type="domain" description="Azaphilone pigments biosynthesis cluster protein L N-terminal" evidence="2">
    <location>
        <begin position="3"/>
        <end position="61"/>
    </location>
</feature>
<keyword evidence="4" id="KW-1185">Reference proteome</keyword>
<organism evidence="3 4">
    <name type="scientific">Gnomoniopsis smithogilvyi</name>
    <dbReference type="NCBI Taxonomy" id="1191159"/>
    <lineage>
        <taxon>Eukaryota</taxon>
        <taxon>Fungi</taxon>
        <taxon>Dikarya</taxon>
        <taxon>Ascomycota</taxon>
        <taxon>Pezizomycotina</taxon>
        <taxon>Sordariomycetes</taxon>
        <taxon>Sordariomycetidae</taxon>
        <taxon>Diaporthales</taxon>
        <taxon>Gnomoniaceae</taxon>
        <taxon>Gnomoniopsis</taxon>
    </lineage>
</organism>
<name>A0A9W8YZL4_9PEZI</name>
<proteinExistence type="predicted"/>
<evidence type="ECO:0000313" key="3">
    <source>
        <dbReference type="EMBL" id="KAJ4394791.1"/>
    </source>
</evidence>
<dbReference type="InterPro" id="IPR031348">
    <property type="entry name" value="PigL_N"/>
</dbReference>
<evidence type="ECO:0000259" key="2">
    <source>
        <dbReference type="Pfam" id="PF17111"/>
    </source>
</evidence>
<dbReference type="Pfam" id="PF17111">
    <property type="entry name" value="PigL_N"/>
    <property type="match status" value="1"/>
</dbReference>
<dbReference type="AlphaFoldDB" id="A0A9W8YZL4"/>
<dbReference type="Proteomes" id="UP001140453">
    <property type="component" value="Unassembled WGS sequence"/>
</dbReference>